<proteinExistence type="predicted"/>
<dbReference type="PANTHER" id="PTHR45772">
    <property type="entry name" value="CONSERVED COMPONENT OF ABC TRANSPORTER FOR NATURAL AMINO ACIDS-RELATED"/>
    <property type="match status" value="1"/>
</dbReference>
<dbReference type="Gene3D" id="3.40.50.300">
    <property type="entry name" value="P-loop containing nucleotide triphosphate hydrolases"/>
    <property type="match status" value="1"/>
</dbReference>
<dbReference type="EMBL" id="UINC01161975">
    <property type="protein sequence ID" value="SVD61469.1"/>
    <property type="molecule type" value="Genomic_DNA"/>
</dbReference>
<evidence type="ECO:0000256" key="3">
    <source>
        <dbReference type="ARBA" id="ARBA00022840"/>
    </source>
</evidence>
<accession>A0A382WS67</accession>
<dbReference type="InterPro" id="IPR051120">
    <property type="entry name" value="ABC_AA/LPS_Transport"/>
</dbReference>
<dbReference type="GO" id="GO:0016887">
    <property type="term" value="F:ATP hydrolysis activity"/>
    <property type="evidence" value="ECO:0007669"/>
    <property type="project" value="InterPro"/>
</dbReference>
<dbReference type="SUPFAM" id="SSF52540">
    <property type="entry name" value="P-loop containing nucleoside triphosphate hydrolases"/>
    <property type="match status" value="1"/>
</dbReference>
<dbReference type="InterPro" id="IPR003439">
    <property type="entry name" value="ABC_transporter-like_ATP-bd"/>
</dbReference>
<protein>
    <recommendedName>
        <fullName evidence="4">ABC transporter domain-containing protein</fullName>
    </recommendedName>
</protein>
<dbReference type="AlphaFoldDB" id="A0A382WS67"/>
<organism evidence="5">
    <name type="scientific">marine metagenome</name>
    <dbReference type="NCBI Taxonomy" id="408172"/>
    <lineage>
        <taxon>unclassified sequences</taxon>
        <taxon>metagenomes</taxon>
        <taxon>ecological metagenomes</taxon>
    </lineage>
</organism>
<dbReference type="Pfam" id="PF00005">
    <property type="entry name" value="ABC_tran"/>
    <property type="match status" value="1"/>
</dbReference>
<feature type="non-terminal residue" evidence="5">
    <location>
        <position position="170"/>
    </location>
</feature>
<dbReference type="PANTHER" id="PTHR45772:SF9">
    <property type="entry name" value="CONSERVED COMPONENT OF ABC TRANSPORTER FOR NATURAL AMINO ACIDS"/>
    <property type="match status" value="1"/>
</dbReference>
<keyword evidence="3" id="KW-0067">ATP-binding</keyword>
<dbReference type="InterPro" id="IPR027417">
    <property type="entry name" value="P-loop_NTPase"/>
</dbReference>
<sequence>MLKVQDLNKRFGGLLAVENVSFDVHVGEVMGLIGPNGAGKTTIFNLLAGAFRADSGSVYMDGSPLLGLPPHLISKLGVMRTFQHNSPFSGMSLVDNILVGAHTRFSSTWYSVLINSAFAKRQENKLRTHAVDLIDFVGLSDLVESEVENLSFGQGRLLELARVLAGEPRV</sequence>
<dbReference type="GO" id="GO:0005886">
    <property type="term" value="C:plasma membrane"/>
    <property type="evidence" value="ECO:0007669"/>
    <property type="project" value="TreeGrafter"/>
</dbReference>
<evidence type="ECO:0000313" key="5">
    <source>
        <dbReference type="EMBL" id="SVD61469.1"/>
    </source>
</evidence>
<evidence type="ECO:0000259" key="4">
    <source>
        <dbReference type="Pfam" id="PF00005"/>
    </source>
</evidence>
<evidence type="ECO:0000256" key="2">
    <source>
        <dbReference type="ARBA" id="ARBA00022741"/>
    </source>
</evidence>
<dbReference type="GO" id="GO:0005524">
    <property type="term" value="F:ATP binding"/>
    <property type="evidence" value="ECO:0007669"/>
    <property type="project" value="UniProtKB-KW"/>
</dbReference>
<evidence type="ECO:0000256" key="1">
    <source>
        <dbReference type="ARBA" id="ARBA00022448"/>
    </source>
</evidence>
<keyword evidence="1" id="KW-0813">Transport</keyword>
<name>A0A382WS67_9ZZZZ</name>
<feature type="domain" description="ABC transporter" evidence="4">
    <location>
        <begin position="18"/>
        <end position="170"/>
    </location>
</feature>
<reference evidence="5" key="1">
    <citation type="submission" date="2018-05" db="EMBL/GenBank/DDBJ databases">
        <authorList>
            <person name="Lanie J.A."/>
            <person name="Ng W.-L."/>
            <person name="Kazmierczak K.M."/>
            <person name="Andrzejewski T.M."/>
            <person name="Davidsen T.M."/>
            <person name="Wayne K.J."/>
            <person name="Tettelin H."/>
            <person name="Glass J.I."/>
            <person name="Rusch D."/>
            <person name="Podicherti R."/>
            <person name="Tsui H.-C.T."/>
            <person name="Winkler M.E."/>
        </authorList>
    </citation>
    <scope>NUCLEOTIDE SEQUENCE</scope>
</reference>
<keyword evidence="2" id="KW-0547">Nucleotide-binding</keyword>
<gene>
    <name evidence="5" type="ORF">METZ01_LOCUS414323</name>
</gene>